<comment type="caution">
    <text evidence="1">The sequence shown here is derived from an EMBL/GenBank/DDBJ whole genome shotgun (WGS) entry which is preliminary data.</text>
</comment>
<dbReference type="RefSeq" id="WP_009482437.1">
    <property type="nucleotide sequence ID" value="NZ_BAFE01000053.1"/>
</dbReference>
<dbReference type="Gene3D" id="3.40.30.10">
    <property type="entry name" value="Glutaredoxin"/>
    <property type="match status" value="1"/>
</dbReference>
<proteinExistence type="predicted"/>
<dbReference type="InterPro" id="IPR008554">
    <property type="entry name" value="Glutaredoxin-like"/>
</dbReference>
<gene>
    <name evidence="1" type="ORF">MOPEL_074_00260</name>
</gene>
<evidence type="ECO:0000313" key="1">
    <source>
        <dbReference type="EMBL" id="GAB48539.1"/>
    </source>
</evidence>
<dbReference type="AlphaFoldDB" id="H5US31"/>
<dbReference type="SUPFAM" id="SSF52833">
    <property type="entry name" value="Thioredoxin-like"/>
    <property type="match status" value="1"/>
</dbReference>
<dbReference type="Proteomes" id="UP000004367">
    <property type="component" value="Unassembled WGS sequence"/>
</dbReference>
<evidence type="ECO:0000313" key="2">
    <source>
        <dbReference type="Proteomes" id="UP000004367"/>
    </source>
</evidence>
<reference evidence="1 2" key="1">
    <citation type="submission" date="2012-02" db="EMBL/GenBank/DDBJ databases">
        <title>Whole genome shotgun sequence of Mobilicoccus pelagius NBRC 104925.</title>
        <authorList>
            <person name="Yoshida Y."/>
            <person name="Hosoyama A."/>
            <person name="Tsuchikane K."/>
            <person name="Katsumata H."/>
            <person name="Yamazaki S."/>
            <person name="Fujita N."/>
        </authorList>
    </citation>
    <scope>NUCLEOTIDE SEQUENCE [LARGE SCALE GENOMIC DNA]</scope>
    <source>
        <strain evidence="1 2">NBRC 104925</strain>
    </source>
</reference>
<dbReference type="Pfam" id="PF05768">
    <property type="entry name" value="Glrx-like"/>
    <property type="match status" value="1"/>
</dbReference>
<protein>
    <submittedName>
        <fullName evidence="1">Putative redoxin</fullName>
    </submittedName>
</protein>
<keyword evidence="2" id="KW-1185">Reference proteome</keyword>
<organism evidence="1 2">
    <name type="scientific">Mobilicoccus pelagius NBRC 104925</name>
    <dbReference type="NCBI Taxonomy" id="1089455"/>
    <lineage>
        <taxon>Bacteria</taxon>
        <taxon>Bacillati</taxon>
        <taxon>Actinomycetota</taxon>
        <taxon>Actinomycetes</taxon>
        <taxon>Micrococcales</taxon>
        <taxon>Dermatophilaceae</taxon>
        <taxon>Mobilicoccus</taxon>
    </lineage>
</organism>
<dbReference type="OrthoDB" id="8779161at2"/>
<name>H5US31_9MICO</name>
<accession>H5US31</accession>
<dbReference type="EMBL" id="BAFE01000053">
    <property type="protein sequence ID" value="GAB48539.1"/>
    <property type="molecule type" value="Genomic_DNA"/>
</dbReference>
<dbReference type="eggNOG" id="COG0695">
    <property type="taxonomic scope" value="Bacteria"/>
</dbReference>
<dbReference type="InterPro" id="IPR036249">
    <property type="entry name" value="Thioredoxin-like_sf"/>
</dbReference>
<sequence length="91" mass="10255">MDSTQTPTVTLITKPGCHLCTLARDVVVRVTGELGVGFEEQSLPDIADPDPMWWEQIPVTLIDGETHDYWRVSERRLRSELSQRMGTARSA</sequence>
<dbReference type="STRING" id="1089455.MOPEL_074_00260"/>